<dbReference type="InterPro" id="IPR019497">
    <property type="entry name" value="Sorting_nexin_WASP-bd-dom"/>
</dbReference>
<dbReference type="AlphaFoldDB" id="A0A087SY72"/>
<dbReference type="OrthoDB" id="10254720at2759"/>
<dbReference type="OMA" id="MEREVHI"/>
<dbReference type="EMBL" id="KK112498">
    <property type="protein sequence ID" value="KFM57811.1"/>
    <property type="molecule type" value="Genomic_DNA"/>
</dbReference>
<evidence type="ECO:0000259" key="1">
    <source>
        <dbReference type="Pfam" id="PF10456"/>
    </source>
</evidence>
<dbReference type="PANTHER" id="PTHR45827">
    <property type="entry name" value="SORTING NEXIN"/>
    <property type="match status" value="1"/>
</dbReference>
<protein>
    <submittedName>
        <fullName evidence="2">Sorting nexin-33</fullName>
    </submittedName>
</protein>
<dbReference type="GO" id="GO:0006897">
    <property type="term" value="P:endocytosis"/>
    <property type="evidence" value="ECO:0007669"/>
    <property type="project" value="TreeGrafter"/>
</dbReference>
<gene>
    <name evidence="2" type="ORF">X975_04505</name>
</gene>
<dbReference type="GO" id="GO:0097320">
    <property type="term" value="P:plasma membrane tubulation"/>
    <property type="evidence" value="ECO:0007669"/>
    <property type="project" value="TreeGrafter"/>
</dbReference>
<organism evidence="2 3">
    <name type="scientific">Stegodyphus mimosarum</name>
    <name type="common">African social velvet spider</name>
    <dbReference type="NCBI Taxonomy" id="407821"/>
    <lineage>
        <taxon>Eukaryota</taxon>
        <taxon>Metazoa</taxon>
        <taxon>Ecdysozoa</taxon>
        <taxon>Arthropoda</taxon>
        <taxon>Chelicerata</taxon>
        <taxon>Arachnida</taxon>
        <taxon>Araneae</taxon>
        <taxon>Araneomorphae</taxon>
        <taxon>Entelegynae</taxon>
        <taxon>Eresoidea</taxon>
        <taxon>Eresidae</taxon>
        <taxon>Stegodyphus</taxon>
    </lineage>
</organism>
<keyword evidence="3" id="KW-1185">Reference proteome</keyword>
<feature type="domain" description="Sorting nexin protein WASP-binding" evidence="1">
    <location>
        <begin position="2"/>
        <end position="187"/>
    </location>
</feature>
<dbReference type="GO" id="GO:0035091">
    <property type="term" value="F:phosphatidylinositol binding"/>
    <property type="evidence" value="ECO:0007669"/>
    <property type="project" value="TreeGrafter"/>
</dbReference>
<dbReference type="FunFam" id="1.20.1270.60:FF:000033">
    <property type="entry name" value="Sorting nexin"/>
    <property type="match status" value="1"/>
</dbReference>
<sequence length="189" mass="21635">MKMDDSVKQLFSVAVDQHKRYAGPVRKEIQRMSDAFKDLGIAFQMDPSPSSDPLTAAIKHTAGVYEELGKMYEDQPKYDVEPMADVLHEYKGMLSAWPDVIHIQKSALNKVSEHKKLSEEGKLSSDNVAAISQRTDVISYATLAEINHFQRERVAYFKSMMETYLTAQIDFYQRITQKLQETLAMYQNS</sequence>
<dbReference type="STRING" id="407821.A0A087SY72"/>
<dbReference type="CDD" id="cd07626">
    <property type="entry name" value="BAR_SNX9_like"/>
    <property type="match status" value="1"/>
</dbReference>
<reference evidence="2 3" key="1">
    <citation type="submission" date="2013-11" db="EMBL/GenBank/DDBJ databases">
        <title>Genome sequencing of Stegodyphus mimosarum.</title>
        <authorList>
            <person name="Bechsgaard J."/>
        </authorList>
    </citation>
    <scope>NUCLEOTIDE SEQUENCE [LARGE SCALE GENOMIC DNA]</scope>
</reference>
<proteinExistence type="predicted"/>
<name>A0A087SY72_STEMI</name>
<dbReference type="GO" id="GO:0005886">
    <property type="term" value="C:plasma membrane"/>
    <property type="evidence" value="ECO:0007669"/>
    <property type="project" value="TreeGrafter"/>
</dbReference>
<evidence type="ECO:0000313" key="3">
    <source>
        <dbReference type="Proteomes" id="UP000054359"/>
    </source>
</evidence>
<dbReference type="PANTHER" id="PTHR45827:SF1">
    <property type="entry name" value="SORTING NEXIN"/>
    <property type="match status" value="1"/>
</dbReference>
<feature type="non-terminal residue" evidence="2">
    <location>
        <position position="189"/>
    </location>
</feature>
<dbReference type="Pfam" id="PF10456">
    <property type="entry name" value="BAR_3_WASP_bdg"/>
    <property type="match status" value="1"/>
</dbReference>
<accession>A0A087SY72</accession>
<dbReference type="GO" id="GO:0031410">
    <property type="term" value="C:cytoplasmic vesicle"/>
    <property type="evidence" value="ECO:0007669"/>
    <property type="project" value="TreeGrafter"/>
</dbReference>
<dbReference type="Proteomes" id="UP000054359">
    <property type="component" value="Unassembled WGS sequence"/>
</dbReference>
<evidence type="ECO:0000313" key="2">
    <source>
        <dbReference type="EMBL" id="KFM57811.1"/>
    </source>
</evidence>
<dbReference type="InterPro" id="IPR027267">
    <property type="entry name" value="AH/BAR_dom_sf"/>
</dbReference>
<dbReference type="Gene3D" id="1.20.1270.60">
    <property type="entry name" value="Arfaptin homology (AH) domain/BAR domain"/>
    <property type="match status" value="1"/>
</dbReference>
<dbReference type="GO" id="GO:0016197">
    <property type="term" value="P:endosomal transport"/>
    <property type="evidence" value="ECO:0007669"/>
    <property type="project" value="TreeGrafter"/>
</dbReference>